<evidence type="ECO:0000259" key="1">
    <source>
        <dbReference type="Pfam" id="PF07883"/>
    </source>
</evidence>
<dbReference type="OrthoDB" id="9090296at2"/>
<evidence type="ECO:0000313" key="3">
    <source>
        <dbReference type="Proteomes" id="UP000000851"/>
    </source>
</evidence>
<dbReference type="EMBL" id="CP001700">
    <property type="protein sequence ID" value="ACU72461.1"/>
    <property type="molecule type" value="Genomic_DNA"/>
</dbReference>
<organism evidence="2 3">
    <name type="scientific">Catenulispora acidiphila (strain DSM 44928 / JCM 14897 / NBRC 102108 / NRRL B-24433 / ID139908)</name>
    <dbReference type="NCBI Taxonomy" id="479433"/>
    <lineage>
        <taxon>Bacteria</taxon>
        <taxon>Bacillati</taxon>
        <taxon>Actinomycetota</taxon>
        <taxon>Actinomycetes</taxon>
        <taxon>Catenulisporales</taxon>
        <taxon>Catenulisporaceae</taxon>
        <taxon>Catenulispora</taxon>
    </lineage>
</organism>
<proteinExistence type="predicted"/>
<dbReference type="PANTHER" id="PTHR36440:SF1">
    <property type="entry name" value="PUTATIVE (AFU_ORTHOLOGUE AFUA_8G07350)-RELATED"/>
    <property type="match status" value="1"/>
</dbReference>
<dbReference type="SUPFAM" id="SSF51182">
    <property type="entry name" value="RmlC-like cupins"/>
    <property type="match status" value="1"/>
</dbReference>
<dbReference type="PANTHER" id="PTHR36440">
    <property type="entry name" value="PUTATIVE (AFU_ORTHOLOGUE AFUA_8G07350)-RELATED"/>
    <property type="match status" value="1"/>
</dbReference>
<accession>C7QAG2</accession>
<dbReference type="HOGENOM" id="CLU_103066_6_2_11"/>
<gene>
    <name evidence="2" type="ordered locus">Caci_3556</name>
</gene>
<dbReference type="Proteomes" id="UP000000851">
    <property type="component" value="Chromosome"/>
</dbReference>
<dbReference type="InterPro" id="IPR014710">
    <property type="entry name" value="RmlC-like_jellyroll"/>
</dbReference>
<evidence type="ECO:0000313" key="2">
    <source>
        <dbReference type="EMBL" id="ACU72461.1"/>
    </source>
</evidence>
<dbReference type="AlphaFoldDB" id="C7QAG2"/>
<dbReference type="KEGG" id="cai:Caci_3556"/>
<dbReference type="STRING" id="479433.Caci_3556"/>
<dbReference type="InterPro" id="IPR013096">
    <property type="entry name" value="Cupin_2"/>
</dbReference>
<dbReference type="InterPro" id="IPR011051">
    <property type="entry name" value="RmlC_Cupin_sf"/>
</dbReference>
<name>C7QAG2_CATAD</name>
<protein>
    <submittedName>
        <fullName evidence="2">Cupin 2 conserved barrel domain protein</fullName>
    </submittedName>
</protein>
<reference evidence="2 3" key="1">
    <citation type="journal article" date="2009" name="Stand. Genomic Sci.">
        <title>Complete genome sequence of Catenulispora acidiphila type strain (ID 139908).</title>
        <authorList>
            <person name="Copeland A."/>
            <person name="Lapidus A."/>
            <person name="Glavina Del Rio T."/>
            <person name="Nolan M."/>
            <person name="Lucas S."/>
            <person name="Chen F."/>
            <person name="Tice H."/>
            <person name="Cheng J.F."/>
            <person name="Bruce D."/>
            <person name="Goodwin L."/>
            <person name="Pitluck S."/>
            <person name="Mikhailova N."/>
            <person name="Pati A."/>
            <person name="Ivanova N."/>
            <person name="Mavromatis K."/>
            <person name="Chen A."/>
            <person name="Palaniappan K."/>
            <person name="Chain P."/>
            <person name="Land M."/>
            <person name="Hauser L."/>
            <person name="Chang Y.J."/>
            <person name="Jeffries C.D."/>
            <person name="Chertkov O."/>
            <person name="Brettin T."/>
            <person name="Detter J.C."/>
            <person name="Han C."/>
            <person name="Ali Z."/>
            <person name="Tindall B.J."/>
            <person name="Goker M."/>
            <person name="Bristow J."/>
            <person name="Eisen J.A."/>
            <person name="Markowitz V."/>
            <person name="Hugenholtz P."/>
            <person name="Kyrpides N.C."/>
            <person name="Klenk H.P."/>
        </authorList>
    </citation>
    <scope>NUCLEOTIDE SEQUENCE [LARGE SCALE GENOMIC DNA]</scope>
    <source>
        <strain evidence="3">DSM 44928 / JCM 14897 / NBRC 102108 / NRRL B-24433 / ID139908</strain>
    </source>
</reference>
<dbReference type="InParanoid" id="C7QAG2"/>
<dbReference type="InterPro" id="IPR053146">
    <property type="entry name" value="QDO-like"/>
</dbReference>
<sequence length="169" mass="18302">MTAIPAFPSLPEKVVALADVDPIRWGGEEAARFLLTGQDTGGLYSYYEVSVPAGEGSIFHVHEDMDETFFVIEGEFDVKIDDTIHAAPQGVLVYGPRGRGHSFFNTWHQPSKMLCVTTPGGIEDFFTDLSTLMAEPAPPDWERMSGLAAKHRITAHRPLGGPHGGPPAA</sequence>
<dbReference type="Gene3D" id="2.60.120.10">
    <property type="entry name" value="Jelly Rolls"/>
    <property type="match status" value="1"/>
</dbReference>
<keyword evidence="3" id="KW-1185">Reference proteome</keyword>
<feature type="domain" description="Cupin type-2" evidence="1">
    <location>
        <begin position="48"/>
        <end position="116"/>
    </location>
</feature>
<dbReference type="RefSeq" id="WP_015792190.1">
    <property type="nucleotide sequence ID" value="NC_013131.1"/>
</dbReference>
<dbReference type="eggNOG" id="COG3837">
    <property type="taxonomic scope" value="Bacteria"/>
</dbReference>
<dbReference type="Pfam" id="PF07883">
    <property type="entry name" value="Cupin_2"/>
    <property type="match status" value="1"/>
</dbReference>